<keyword evidence="3" id="KW-1185">Reference proteome</keyword>
<evidence type="ECO:0000313" key="3">
    <source>
        <dbReference type="Proteomes" id="UP001454036"/>
    </source>
</evidence>
<dbReference type="GO" id="GO:0080044">
    <property type="term" value="F:quercetin 7-O-glucosyltransferase activity"/>
    <property type="evidence" value="ECO:0007669"/>
    <property type="project" value="TreeGrafter"/>
</dbReference>
<accession>A0AAV3NUC5</accession>
<comment type="caution">
    <text evidence="2">The sequence shown here is derived from an EMBL/GenBank/DDBJ whole genome shotgun (WGS) entry which is preliminary data.</text>
</comment>
<dbReference type="PANTHER" id="PTHR11926">
    <property type="entry name" value="GLUCOSYL/GLUCURONOSYL TRANSFERASES"/>
    <property type="match status" value="1"/>
</dbReference>
<sequence>MCIINKEGKVIILVPYPAQGHVTPLLKLGSVLSVLGFQPVLVVPEFIHRGLSLHHQIPKKENNNNEQLSSSSSLLLLDDGKVSCISIPDGLDEDKPRDFFAIEMAMEKHMPIHLERYILDQLLLINSDDSNKNNVVMVVDLLASYAIDVGQRCGVEVVGFWPAMLSVYHLISAIPKLVLSSVVSSDSGTYSPGSSCAIETSIKTRDFDGLSMEIFQKSRNDFTAQQYMRIGVQGRSILRL</sequence>
<dbReference type="Proteomes" id="UP001454036">
    <property type="component" value="Unassembled WGS sequence"/>
</dbReference>
<dbReference type="AlphaFoldDB" id="A0AAV3NUC5"/>
<comment type="similarity">
    <text evidence="1">Belongs to the UDP-glycosyltransferase family.</text>
</comment>
<proteinExistence type="inferred from homology"/>
<evidence type="ECO:0000313" key="2">
    <source>
        <dbReference type="EMBL" id="GAA0142457.1"/>
    </source>
</evidence>
<protein>
    <submittedName>
        <fullName evidence="2">Glycosyltransferase</fullName>
    </submittedName>
</protein>
<name>A0AAV3NUC5_LITER</name>
<evidence type="ECO:0000256" key="1">
    <source>
        <dbReference type="ARBA" id="ARBA00009995"/>
    </source>
</evidence>
<gene>
    <name evidence="2" type="ORF">LIER_03357</name>
</gene>
<dbReference type="Gene3D" id="3.40.50.2000">
    <property type="entry name" value="Glycogen Phosphorylase B"/>
    <property type="match status" value="1"/>
</dbReference>
<organism evidence="2 3">
    <name type="scientific">Lithospermum erythrorhizon</name>
    <name type="common">Purple gromwell</name>
    <name type="synonym">Lithospermum officinale var. erythrorhizon</name>
    <dbReference type="NCBI Taxonomy" id="34254"/>
    <lineage>
        <taxon>Eukaryota</taxon>
        <taxon>Viridiplantae</taxon>
        <taxon>Streptophyta</taxon>
        <taxon>Embryophyta</taxon>
        <taxon>Tracheophyta</taxon>
        <taxon>Spermatophyta</taxon>
        <taxon>Magnoliopsida</taxon>
        <taxon>eudicotyledons</taxon>
        <taxon>Gunneridae</taxon>
        <taxon>Pentapetalae</taxon>
        <taxon>asterids</taxon>
        <taxon>lamiids</taxon>
        <taxon>Boraginales</taxon>
        <taxon>Boraginaceae</taxon>
        <taxon>Boraginoideae</taxon>
        <taxon>Lithospermeae</taxon>
        <taxon>Lithospermum</taxon>
    </lineage>
</organism>
<dbReference type="EMBL" id="BAABME010000400">
    <property type="protein sequence ID" value="GAA0142457.1"/>
    <property type="molecule type" value="Genomic_DNA"/>
</dbReference>
<dbReference type="PANTHER" id="PTHR11926:SF1402">
    <property type="entry name" value="GLYCOSYLTRANSFERASE"/>
    <property type="match status" value="1"/>
</dbReference>
<reference evidence="2 3" key="1">
    <citation type="submission" date="2024-01" db="EMBL/GenBank/DDBJ databases">
        <title>The complete chloroplast genome sequence of Lithospermum erythrorhizon: insights into the phylogenetic relationship among Boraginaceae species and the maternal lineages of purple gromwells.</title>
        <authorList>
            <person name="Okada T."/>
            <person name="Watanabe K."/>
        </authorList>
    </citation>
    <scope>NUCLEOTIDE SEQUENCE [LARGE SCALE GENOMIC DNA]</scope>
</reference>
<dbReference type="GO" id="GO:0080043">
    <property type="term" value="F:quercetin 3-O-glucosyltransferase activity"/>
    <property type="evidence" value="ECO:0007669"/>
    <property type="project" value="TreeGrafter"/>
</dbReference>
<dbReference type="SUPFAM" id="SSF53756">
    <property type="entry name" value="UDP-Glycosyltransferase/glycogen phosphorylase"/>
    <property type="match status" value="1"/>
</dbReference>